<proteinExistence type="predicted"/>
<evidence type="ECO:0000313" key="2">
    <source>
        <dbReference type="EMBL" id="KPJ20860.1"/>
    </source>
</evidence>
<reference evidence="2 3" key="1">
    <citation type="journal article" date="2015" name="Nat. Commun.">
        <title>Outbred genome sequencing and CRISPR/Cas9 gene editing in butterflies.</title>
        <authorList>
            <person name="Li X."/>
            <person name="Fan D."/>
            <person name="Zhang W."/>
            <person name="Liu G."/>
            <person name="Zhang L."/>
            <person name="Zhao L."/>
            <person name="Fang X."/>
            <person name="Chen L."/>
            <person name="Dong Y."/>
            <person name="Chen Y."/>
            <person name="Ding Y."/>
            <person name="Zhao R."/>
            <person name="Feng M."/>
            <person name="Zhu Y."/>
            <person name="Feng Y."/>
            <person name="Jiang X."/>
            <person name="Zhu D."/>
            <person name="Xiang H."/>
            <person name="Feng X."/>
            <person name="Li S."/>
            <person name="Wang J."/>
            <person name="Zhang G."/>
            <person name="Kronforst M.R."/>
            <person name="Wang W."/>
        </authorList>
    </citation>
    <scope>NUCLEOTIDE SEQUENCE [LARGE SCALE GENOMIC DNA]</scope>
    <source>
        <strain evidence="2">Ya'a_city_454_Pm</strain>
        <tissue evidence="2">Whole body</tissue>
    </source>
</reference>
<protein>
    <submittedName>
        <fullName evidence="2">Uncharacterized protein</fullName>
    </submittedName>
</protein>
<feature type="region of interest" description="Disordered" evidence="1">
    <location>
        <begin position="22"/>
        <end position="55"/>
    </location>
</feature>
<accession>A0A0N1IJA9</accession>
<dbReference type="Proteomes" id="UP000053240">
    <property type="component" value="Unassembled WGS sequence"/>
</dbReference>
<dbReference type="InParanoid" id="A0A0N1IJA9"/>
<keyword evidence="3" id="KW-1185">Reference proteome</keyword>
<organism evidence="2 3">
    <name type="scientific">Papilio machaon</name>
    <name type="common">Old World swallowtail butterfly</name>
    <dbReference type="NCBI Taxonomy" id="76193"/>
    <lineage>
        <taxon>Eukaryota</taxon>
        <taxon>Metazoa</taxon>
        <taxon>Ecdysozoa</taxon>
        <taxon>Arthropoda</taxon>
        <taxon>Hexapoda</taxon>
        <taxon>Insecta</taxon>
        <taxon>Pterygota</taxon>
        <taxon>Neoptera</taxon>
        <taxon>Endopterygota</taxon>
        <taxon>Lepidoptera</taxon>
        <taxon>Glossata</taxon>
        <taxon>Ditrysia</taxon>
        <taxon>Papilionoidea</taxon>
        <taxon>Papilionidae</taxon>
        <taxon>Papilioninae</taxon>
        <taxon>Papilio</taxon>
    </lineage>
</organism>
<dbReference type="AlphaFoldDB" id="A0A0N1IJA9"/>
<comment type="caution">
    <text evidence="2">The sequence shown here is derived from an EMBL/GenBank/DDBJ whole genome shotgun (WGS) entry which is preliminary data.</text>
</comment>
<sequence>MPGGGESSGAMFLDVQFGALEPDTLHDTAPAQPQHQVPAQHQVPSQHQVQQHQNQHQVQSQHQVWVVSFSQSDLKTCLKYEVIPVYV</sequence>
<evidence type="ECO:0000313" key="3">
    <source>
        <dbReference type="Proteomes" id="UP000053240"/>
    </source>
</evidence>
<name>A0A0N1IJA9_PAPMA</name>
<feature type="compositionally biased region" description="Low complexity" evidence="1">
    <location>
        <begin position="32"/>
        <end position="55"/>
    </location>
</feature>
<dbReference type="EMBL" id="LADJ01002964">
    <property type="protein sequence ID" value="KPJ20860.1"/>
    <property type="molecule type" value="Genomic_DNA"/>
</dbReference>
<evidence type="ECO:0000256" key="1">
    <source>
        <dbReference type="SAM" id="MobiDB-lite"/>
    </source>
</evidence>
<gene>
    <name evidence="2" type="ORF">RR48_00260</name>
</gene>